<proteinExistence type="predicted"/>
<feature type="signal peptide" evidence="2">
    <location>
        <begin position="1"/>
        <end position="20"/>
    </location>
</feature>
<dbReference type="Proteomes" id="UP000276061">
    <property type="component" value="Unassembled WGS sequence"/>
</dbReference>
<dbReference type="EMBL" id="RJLR01000022">
    <property type="protein sequence ID" value="RNM05381.1"/>
    <property type="molecule type" value="Genomic_DNA"/>
</dbReference>
<gene>
    <name evidence="3" type="ORF">EF878_12600</name>
    <name evidence="4" type="ORF">EFS38_14400</name>
</gene>
<dbReference type="SUPFAM" id="SSF56935">
    <property type="entry name" value="Porins"/>
    <property type="match status" value="1"/>
</dbReference>
<keyword evidence="1 2" id="KW-0732">Signal</keyword>
<dbReference type="OrthoDB" id="5817226at2"/>
<dbReference type="Proteomes" id="UP000271870">
    <property type="component" value="Unassembled WGS sequence"/>
</dbReference>
<reference evidence="5 6" key="1">
    <citation type="submission" date="2018-11" db="EMBL/GenBank/DDBJ databases">
        <title>Characterization of surface water Dickeya isolates.</title>
        <authorList>
            <person name="Van Gijsegem F."/>
            <person name="Pedron J."/>
        </authorList>
    </citation>
    <scope>NUCLEOTIDE SEQUENCE [LARGE SCALE GENOMIC DNA]</scope>
    <source>
        <strain evidence="3 6">FVG1-MFV-O17</strain>
        <strain evidence="4 5">FVG10-MFV-A16</strain>
    </source>
</reference>
<dbReference type="InterPro" id="IPR009331">
    <property type="entry name" value="Oligogalacturonate-sp_porin"/>
</dbReference>
<keyword evidence="5" id="KW-1185">Reference proteome</keyword>
<accession>A0A3N0FZF1</accession>
<organism evidence="3 6">
    <name type="scientific">Dickeya undicola</name>
    <dbReference type="NCBI Taxonomy" id="1577887"/>
    <lineage>
        <taxon>Bacteria</taxon>
        <taxon>Pseudomonadati</taxon>
        <taxon>Pseudomonadota</taxon>
        <taxon>Gammaproteobacteria</taxon>
        <taxon>Enterobacterales</taxon>
        <taxon>Pectobacteriaceae</taxon>
        <taxon>Dickeya</taxon>
    </lineage>
</organism>
<dbReference type="AlphaFoldDB" id="A0A3N0FZF1"/>
<dbReference type="PANTHER" id="PTHR38105:SF5">
    <property type="entry name" value="OUTER MEMBRANE PROTEIN"/>
    <property type="match status" value="1"/>
</dbReference>
<evidence type="ECO:0000313" key="4">
    <source>
        <dbReference type="EMBL" id="RNM22110.1"/>
    </source>
</evidence>
<dbReference type="Gene3D" id="2.40.160.40">
    <property type="entry name" value="monomeric porin ompg"/>
    <property type="match status" value="1"/>
</dbReference>
<evidence type="ECO:0000256" key="2">
    <source>
        <dbReference type="SAM" id="SignalP"/>
    </source>
</evidence>
<dbReference type="GO" id="GO:0015772">
    <property type="term" value="P:oligosaccharide transport"/>
    <property type="evidence" value="ECO:0007669"/>
    <property type="project" value="TreeGrafter"/>
</dbReference>
<dbReference type="GO" id="GO:0009279">
    <property type="term" value="C:cell outer membrane"/>
    <property type="evidence" value="ECO:0007669"/>
    <property type="project" value="TreeGrafter"/>
</dbReference>
<name>A0A3N0FZF1_9GAMM</name>
<evidence type="ECO:0000313" key="3">
    <source>
        <dbReference type="EMBL" id="RNM05381.1"/>
    </source>
</evidence>
<comment type="caution">
    <text evidence="3">The sequence shown here is derived from an EMBL/GenBank/DDBJ whole genome shotgun (WGS) entry which is preliminary data.</text>
</comment>
<protein>
    <submittedName>
        <fullName evidence="3">Oligogalacturonate-specific porin KdgM</fullName>
    </submittedName>
</protein>
<feature type="chain" id="PRO_5018068133" evidence="2">
    <location>
        <begin position="21"/>
        <end position="239"/>
    </location>
</feature>
<dbReference type="Pfam" id="PF06178">
    <property type="entry name" value="KdgM"/>
    <property type="match status" value="1"/>
</dbReference>
<evidence type="ECO:0000313" key="5">
    <source>
        <dbReference type="Proteomes" id="UP000271870"/>
    </source>
</evidence>
<dbReference type="InterPro" id="IPR053713">
    <property type="entry name" value="Bact_OM_Channel_sf"/>
</dbReference>
<dbReference type="GO" id="GO:0015288">
    <property type="term" value="F:porin activity"/>
    <property type="evidence" value="ECO:0007669"/>
    <property type="project" value="TreeGrafter"/>
</dbReference>
<evidence type="ECO:0000313" key="6">
    <source>
        <dbReference type="Proteomes" id="UP000276061"/>
    </source>
</evidence>
<dbReference type="EMBL" id="RJLS01000015">
    <property type="protein sequence ID" value="RNM22110.1"/>
    <property type="molecule type" value="Genomic_DNA"/>
</dbReference>
<sequence length="239" mass="26972">MKIKLLTVAIASLISVNALAVSIDYRHEMQDTSSAGHKDRLLISHRFANGFGLSSEVKWAQSGQDKTPNKPFNEQVSNGTEVVASYVYKFNDVFSIEPGFSLESSSSSNNYRPYLRGRANITDDLSVALRYRPYFKRNSGSINNTKGDSTMDKGYTLTGNIDYTFLNVYTIGYELEYKKGTSGDTLLSDNDDYDITHDVKLSYKWDKNWKPYIAVGNVSGSKTTDERQTRYRVGVQYSF</sequence>
<dbReference type="PANTHER" id="PTHR38105">
    <property type="entry name" value="OUTER MEMBRANE PROTEIN-RELATED-RELATED"/>
    <property type="match status" value="1"/>
</dbReference>
<dbReference type="RefSeq" id="WP_033570785.1">
    <property type="nucleotide sequence ID" value="NZ_JBPWOM010000043.1"/>
</dbReference>
<evidence type="ECO:0000256" key="1">
    <source>
        <dbReference type="ARBA" id="ARBA00022729"/>
    </source>
</evidence>